<reference evidence="1" key="1">
    <citation type="submission" date="2020-02" db="EMBL/GenBank/DDBJ databases">
        <authorList>
            <person name="Meier V. D."/>
        </authorList>
    </citation>
    <scope>NUCLEOTIDE SEQUENCE</scope>
    <source>
        <strain evidence="1">AVDCRST_MAG28</strain>
    </source>
</reference>
<accession>A0A6J4R4P1</accession>
<sequence length="42" mass="4749">MRDHKSAQVASTFSYSSQTQRFLELRFSATMGQEPEVELALA</sequence>
<protein>
    <submittedName>
        <fullName evidence="1">Uncharacterized protein</fullName>
    </submittedName>
</protein>
<name>A0A6J4R4P1_9ACTN</name>
<dbReference type="AlphaFoldDB" id="A0A6J4R4P1"/>
<organism evidence="1">
    <name type="scientific">uncultured Rubrobacteraceae bacterium</name>
    <dbReference type="NCBI Taxonomy" id="349277"/>
    <lineage>
        <taxon>Bacteria</taxon>
        <taxon>Bacillati</taxon>
        <taxon>Actinomycetota</taxon>
        <taxon>Rubrobacteria</taxon>
        <taxon>Rubrobacterales</taxon>
        <taxon>Rubrobacteraceae</taxon>
        <taxon>environmental samples</taxon>
    </lineage>
</organism>
<evidence type="ECO:0000313" key="1">
    <source>
        <dbReference type="EMBL" id="CAA9461336.1"/>
    </source>
</evidence>
<proteinExistence type="predicted"/>
<dbReference type="EMBL" id="CADCVE010000085">
    <property type="protein sequence ID" value="CAA9461336.1"/>
    <property type="molecule type" value="Genomic_DNA"/>
</dbReference>
<gene>
    <name evidence="1" type="ORF">AVDCRST_MAG28-3321</name>
</gene>